<reference evidence="2 3" key="1">
    <citation type="submission" date="2019-05" db="EMBL/GenBank/DDBJ databases">
        <title>Another draft genome of Portunus trituberculatus and its Hox gene families provides insights of decapod evolution.</title>
        <authorList>
            <person name="Jeong J.-H."/>
            <person name="Song I."/>
            <person name="Kim S."/>
            <person name="Choi T."/>
            <person name="Kim D."/>
            <person name="Ryu S."/>
            <person name="Kim W."/>
        </authorList>
    </citation>
    <scope>NUCLEOTIDE SEQUENCE [LARGE SCALE GENOMIC DNA]</scope>
    <source>
        <tissue evidence="2">Muscle</tissue>
    </source>
</reference>
<dbReference type="EMBL" id="VSRR010070910">
    <property type="protein sequence ID" value="MPC86250.1"/>
    <property type="molecule type" value="Genomic_DNA"/>
</dbReference>
<evidence type="ECO:0000313" key="3">
    <source>
        <dbReference type="Proteomes" id="UP000324222"/>
    </source>
</evidence>
<dbReference type="Proteomes" id="UP000324222">
    <property type="component" value="Unassembled WGS sequence"/>
</dbReference>
<name>A0A5B7INV6_PORTR</name>
<feature type="region of interest" description="Disordered" evidence="1">
    <location>
        <begin position="43"/>
        <end position="67"/>
    </location>
</feature>
<evidence type="ECO:0000256" key="1">
    <source>
        <dbReference type="SAM" id="MobiDB-lite"/>
    </source>
</evidence>
<comment type="caution">
    <text evidence="2">The sequence shown here is derived from an EMBL/GenBank/DDBJ whole genome shotgun (WGS) entry which is preliminary data.</text>
</comment>
<organism evidence="2 3">
    <name type="scientific">Portunus trituberculatus</name>
    <name type="common">Swimming crab</name>
    <name type="synonym">Neptunus trituberculatus</name>
    <dbReference type="NCBI Taxonomy" id="210409"/>
    <lineage>
        <taxon>Eukaryota</taxon>
        <taxon>Metazoa</taxon>
        <taxon>Ecdysozoa</taxon>
        <taxon>Arthropoda</taxon>
        <taxon>Crustacea</taxon>
        <taxon>Multicrustacea</taxon>
        <taxon>Malacostraca</taxon>
        <taxon>Eumalacostraca</taxon>
        <taxon>Eucarida</taxon>
        <taxon>Decapoda</taxon>
        <taxon>Pleocyemata</taxon>
        <taxon>Brachyura</taxon>
        <taxon>Eubrachyura</taxon>
        <taxon>Portunoidea</taxon>
        <taxon>Portunidae</taxon>
        <taxon>Portuninae</taxon>
        <taxon>Portunus</taxon>
    </lineage>
</organism>
<dbReference type="AlphaFoldDB" id="A0A5B7INV6"/>
<accession>A0A5B7INV6</accession>
<protein>
    <submittedName>
        <fullName evidence="2">Uncharacterized protein</fullName>
    </submittedName>
</protein>
<keyword evidence="3" id="KW-1185">Reference proteome</keyword>
<sequence>MLHDLSGCVLVTQQANMGTEHASFREGAALPGRRLATAAPVTLRAPLGRPGTPMAQTLPENDSSFDE</sequence>
<proteinExistence type="predicted"/>
<feature type="compositionally biased region" description="Polar residues" evidence="1">
    <location>
        <begin position="54"/>
        <end position="67"/>
    </location>
</feature>
<evidence type="ECO:0000313" key="2">
    <source>
        <dbReference type="EMBL" id="MPC86250.1"/>
    </source>
</evidence>
<gene>
    <name evidence="2" type="ORF">E2C01_081073</name>
</gene>